<dbReference type="InterPro" id="IPR029060">
    <property type="entry name" value="PIN-like_dom_sf"/>
</dbReference>
<dbReference type="InterPro" id="IPR041705">
    <property type="entry name" value="PIN_Sll0205"/>
</dbReference>
<dbReference type="Pfam" id="PF01850">
    <property type="entry name" value="PIN"/>
    <property type="match status" value="1"/>
</dbReference>
<comment type="caution">
    <text evidence="2">The sequence shown here is derived from an EMBL/GenBank/DDBJ whole genome shotgun (WGS) entry which is preliminary data.</text>
</comment>
<dbReference type="RefSeq" id="WP_374037363.1">
    <property type="nucleotide sequence ID" value="NZ_CP169082.1"/>
</dbReference>
<keyword evidence="3" id="KW-1185">Reference proteome</keyword>
<name>A0ABW0FV17_9CAUL</name>
<organism evidence="2 3">
    <name type="scientific">Brevundimonas staleyi</name>
    <dbReference type="NCBI Taxonomy" id="74326"/>
    <lineage>
        <taxon>Bacteria</taxon>
        <taxon>Pseudomonadati</taxon>
        <taxon>Pseudomonadota</taxon>
        <taxon>Alphaproteobacteria</taxon>
        <taxon>Caulobacterales</taxon>
        <taxon>Caulobacteraceae</taxon>
        <taxon>Brevundimonas</taxon>
    </lineage>
</organism>
<dbReference type="SUPFAM" id="SSF88723">
    <property type="entry name" value="PIN domain-like"/>
    <property type="match status" value="1"/>
</dbReference>
<reference evidence="3" key="1">
    <citation type="journal article" date="2019" name="Int. J. Syst. Evol. Microbiol.">
        <title>The Global Catalogue of Microorganisms (GCM) 10K type strain sequencing project: providing services to taxonomists for standard genome sequencing and annotation.</title>
        <authorList>
            <consortium name="The Broad Institute Genomics Platform"/>
            <consortium name="The Broad Institute Genome Sequencing Center for Infectious Disease"/>
            <person name="Wu L."/>
            <person name="Ma J."/>
        </authorList>
    </citation>
    <scope>NUCLEOTIDE SEQUENCE [LARGE SCALE GENOMIC DNA]</scope>
    <source>
        <strain evidence="3">JCM 12125</strain>
    </source>
</reference>
<evidence type="ECO:0000259" key="1">
    <source>
        <dbReference type="Pfam" id="PF01850"/>
    </source>
</evidence>
<gene>
    <name evidence="2" type="ORF">ACFPIE_09225</name>
</gene>
<dbReference type="PANTHER" id="PTHR36173:SF2">
    <property type="entry name" value="RIBONUCLEASE VAPC16"/>
    <property type="match status" value="1"/>
</dbReference>
<evidence type="ECO:0000313" key="3">
    <source>
        <dbReference type="Proteomes" id="UP001596152"/>
    </source>
</evidence>
<feature type="domain" description="PIN" evidence="1">
    <location>
        <begin position="4"/>
        <end position="122"/>
    </location>
</feature>
<sequence length="128" mass="14483">MKFLLDTHALIWWVFGDERFPESLRPRIGDPESVIHVSAVSAMEITTKHRIGKLPGAVMLATEFQATVARLGFLELPLTVDEAVLAGRMLGAHKDPFDRMLIAQALRNDLILISNERLFDDFGVKRLW</sequence>
<dbReference type="CDD" id="cd09872">
    <property type="entry name" value="PIN_Sll0205-like"/>
    <property type="match status" value="1"/>
</dbReference>
<dbReference type="InterPro" id="IPR052919">
    <property type="entry name" value="TA_system_RNase"/>
</dbReference>
<dbReference type="PANTHER" id="PTHR36173">
    <property type="entry name" value="RIBONUCLEASE VAPC16-RELATED"/>
    <property type="match status" value="1"/>
</dbReference>
<dbReference type="EMBL" id="JBHSLF010000018">
    <property type="protein sequence ID" value="MFC5344093.1"/>
    <property type="molecule type" value="Genomic_DNA"/>
</dbReference>
<protein>
    <submittedName>
        <fullName evidence="2">Type II toxin-antitoxin system VapC family toxin</fullName>
    </submittedName>
</protein>
<accession>A0ABW0FV17</accession>
<dbReference type="Proteomes" id="UP001596152">
    <property type="component" value="Unassembled WGS sequence"/>
</dbReference>
<dbReference type="Gene3D" id="3.40.50.1010">
    <property type="entry name" value="5'-nuclease"/>
    <property type="match status" value="1"/>
</dbReference>
<dbReference type="InterPro" id="IPR002716">
    <property type="entry name" value="PIN_dom"/>
</dbReference>
<proteinExistence type="predicted"/>
<evidence type="ECO:0000313" key="2">
    <source>
        <dbReference type="EMBL" id="MFC5344093.1"/>
    </source>
</evidence>